<dbReference type="STRING" id="336988.NT96_07590"/>
<dbReference type="Pfam" id="PF02699">
    <property type="entry name" value="YajC"/>
    <property type="match status" value="1"/>
</dbReference>
<comment type="similarity">
    <text evidence="2">Belongs to the YajC family.</text>
</comment>
<keyword evidence="6" id="KW-0653">Protein transport</keyword>
<dbReference type="eggNOG" id="COG1862">
    <property type="taxonomic scope" value="Bacteria"/>
</dbReference>
<evidence type="ECO:0000313" key="13">
    <source>
        <dbReference type="Proteomes" id="UP000004959"/>
    </source>
</evidence>
<proteinExistence type="inferred from homology"/>
<dbReference type="HOGENOM" id="CLU_116157_1_0_9"/>
<dbReference type="InterPro" id="IPR003849">
    <property type="entry name" value="Preprotein_translocase_YajC"/>
</dbReference>
<dbReference type="GO" id="GO:0005886">
    <property type="term" value="C:plasma membrane"/>
    <property type="evidence" value="ECO:0007669"/>
    <property type="project" value="UniProtKB-SubCell"/>
</dbReference>
<keyword evidence="13" id="KW-1185">Reference proteome</keyword>
<keyword evidence="5 11" id="KW-0812">Transmembrane</keyword>
<keyword evidence="4" id="KW-1003">Cell membrane</keyword>
<keyword evidence="9 11" id="KW-0472">Membrane</keyword>
<dbReference type="OrthoDB" id="9800132at2"/>
<dbReference type="PANTHER" id="PTHR33909:SF1">
    <property type="entry name" value="SEC TRANSLOCON ACCESSORY COMPLEX SUBUNIT YAJC"/>
    <property type="match status" value="1"/>
</dbReference>
<evidence type="ECO:0000256" key="3">
    <source>
        <dbReference type="ARBA" id="ARBA00022448"/>
    </source>
</evidence>
<name>G9WJP8_9LACO</name>
<accession>G9WJP8</accession>
<dbReference type="Proteomes" id="UP000004959">
    <property type="component" value="Chromosome"/>
</dbReference>
<evidence type="ECO:0000256" key="7">
    <source>
        <dbReference type="ARBA" id="ARBA00022989"/>
    </source>
</evidence>
<evidence type="ECO:0000256" key="8">
    <source>
        <dbReference type="ARBA" id="ARBA00023010"/>
    </source>
</evidence>
<evidence type="ECO:0000256" key="10">
    <source>
        <dbReference type="SAM" id="MobiDB-lite"/>
    </source>
</evidence>
<evidence type="ECO:0000256" key="2">
    <source>
        <dbReference type="ARBA" id="ARBA00006742"/>
    </source>
</evidence>
<feature type="compositionally biased region" description="Basic and acidic residues" evidence="10">
    <location>
        <begin position="109"/>
        <end position="127"/>
    </location>
</feature>
<keyword evidence="7 11" id="KW-1133">Transmembrane helix</keyword>
<dbReference type="SMART" id="SM01323">
    <property type="entry name" value="YajC"/>
    <property type="match status" value="1"/>
</dbReference>
<evidence type="ECO:0000256" key="4">
    <source>
        <dbReference type="ARBA" id="ARBA00022475"/>
    </source>
</evidence>
<dbReference type="RefSeq" id="WP_007746053.1">
    <property type="nucleotide sequence ID" value="NZ_CM001398.1"/>
</dbReference>
<evidence type="ECO:0000256" key="9">
    <source>
        <dbReference type="ARBA" id="ARBA00023136"/>
    </source>
</evidence>
<dbReference type="AlphaFoldDB" id="G9WJP8"/>
<keyword evidence="8" id="KW-0811">Translocation</keyword>
<reference evidence="12 13" key="1">
    <citation type="journal article" date="2012" name="PLoS ONE">
        <title>Functional divergence in the genus oenococcus as predicted by genome sequencing of the newly-described species, Oenococcus kitaharae.</title>
        <authorList>
            <person name="Borneman A.R."/>
            <person name="McCarthy J.M."/>
            <person name="Chambers P.J."/>
            <person name="Bartowsky E.J."/>
        </authorList>
    </citation>
    <scope>NUCLEOTIDE SEQUENCE [LARGE SCALE GENOMIC DNA]</scope>
    <source>
        <strain evidence="13">DSM17330</strain>
    </source>
</reference>
<organism evidence="12 13">
    <name type="scientific">Oenococcus kitaharae DSM 17330</name>
    <dbReference type="NCBI Taxonomy" id="1045004"/>
    <lineage>
        <taxon>Bacteria</taxon>
        <taxon>Bacillati</taxon>
        <taxon>Bacillota</taxon>
        <taxon>Bacilli</taxon>
        <taxon>Lactobacillales</taxon>
        <taxon>Lactobacillaceae</taxon>
        <taxon>Oenococcus</taxon>
    </lineage>
</organism>
<gene>
    <name evidence="12" type="ORF">OKIT_1149</name>
</gene>
<sequence>MFENLIVLAARSGFSSWLPMILIYAVLIGGMFWWTSRRRKQMAQRQEEMHNGLVKGASVVTIGGLHGIVDSVDNDKKIVTLDVEGVFLPFDLRAIAKIGPVASSTDTKITADVKKPDEEDKDTDKEK</sequence>
<dbReference type="GO" id="GO:0015031">
    <property type="term" value="P:protein transport"/>
    <property type="evidence" value="ECO:0007669"/>
    <property type="project" value="UniProtKB-KW"/>
</dbReference>
<evidence type="ECO:0000256" key="6">
    <source>
        <dbReference type="ARBA" id="ARBA00022927"/>
    </source>
</evidence>
<comment type="caution">
    <text evidence="12">The sequence shown here is derived from an EMBL/GenBank/DDBJ whole genome shotgun (WGS) entry which is preliminary data.</text>
</comment>
<evidence type="ECO:0000256" key="1">
    <source>
        <dbReference type="ARBA" id="ARBA00004162"/>
    </source>
</evidence>
<comment type="subcellular location">
    <subcellularLocation>
        <location evidence="1">Cell membrane</location>
        <topology evidence="1">Single-pass membrane protein</topology>
    </subcellularLocation>
</comment>
<dbReference type="PATRIC" id="fig|1045004.4.peg.1146"/>
<evidence type="ECO:0000256" key="11">
    <source>
        <dbReference type="SAM" id="Phobius"/>
    </source>
</evidence>
<evidence type="ECO:0000256" key="5">
    <source>
        <dbReference type="ARBA" id="ARBA00022692"/>
    </source>
</evidence>
<keyword evidence="3" id="KW-0813">Transport</keyword>
<dbReference type="NCBIfam" id="TIGR00739">
    <property type="entry name" value="yajC"/>
    <property type="match status" value="1"/>
</dbReference>
<dbReference type="EMBL" id="AFVZ01000001">
    <property type="protein sequence ID" value="EHN59247.1"/>
    <property type="molecule type" value="Genomic_DNA"/>
</dbReference>
<protein>
    <submittedName>
        <fullName evidence="12">YajC-like preprotein translocase subunit</fullName>
    </submittedName>
</protein>
<feature type="region of interest" description="Disordered" evidence="10">
    <location>
        <begin position="106"/>
        <end position="127"/>
    </location>
</feature>
<dbReference type="PANTHER" id="PTHR33909">
    <property type="entry name" value="SEC TRANSLOCON ACCESSORY COMPLEX SUBUNIT YAJC"/>
    <property type="match status" value="1"/>
</dbReference>
<feature type="transmembrane region" description="Helical" evidence="11">
    <location>
        <begin position="17"/>
        <end position="35"/>
    </location>
</feature>
<evidence type="ECO:0000313" key="12">
    <source>
        <dbReference type="EMBL" id="EHN59247.1"/>
    </source>
</evidence>